<reference evidence="1" key="2">
    <citation type="journal article" name="Front. Microbiol.">
        <title>Degradative Capacity of Two Strains of Rhodonia placenta: From Phenotype to Genotype.</title>
        <authorList>
            <person name="Kolle M."/>
            <person name="Horta M.A.C."/>
            <person name="Nowrousian M."/>
            <person name="Ohm R.A."/>
            <person name="Benz J.P."/>
            <person name="Pilgard A."/>
        </authorList>
    </citation>
    <scope>NUCLEOTIDE SEQUENCE</scope>
    <source>
        <strain evidence="1">FPRL280</strain>
    </source>
</reference>
<evidence type="ECO:0000313" key="2">
    <source>
        <dbReference type="Proteomes" id="UP000639403"/>
    </source>
</evidence>
<sequence length="18" mass="1805">MLTQPWGPVSQSGCVSGA</sequence>
<comment type="caution">
    <text evidence="1">The sequence shown here is derived from an EMBL/GenBank/DDBJ whole genome shotgun (WGS) entry which is preliminary data.</text>
</comment>
<dbReference type="EMBL" id="JADOXO010001153">
    <property type="protein sequence ID" value="KAF9797633.1"/>
    <property type="molecule type" value="Genomic_DNA"/>
</dbReference>
<evidence type="ECO:0000313" key="1">
    <source>
        <dbReference type="EMBL" id="KAF9797633.1"/>
    </source>
</evidence>
<proteinExistence type="predicted"/>
<dbReference type="Proteomes" id="UP000639403">
    <property type="component" value="Unassembled WGS sequence"/>
</dbReference>
<name>A0A8H7NRV5_9APHY</name>
<accession>A0A8H7NRV5</accession>
<reference evidence="1" key="1">
    <citation type="submission" date="2020-11" db="EMBL/GenBank/DDBJ databases">
        <authorList>
            <person name="Koelle M."/>
            <person name="Horta M.A.C."/>
            <person name="Nowrousian M."/>
            <person name="Ohm R.A."/>
            <person name="Benz P."/>
            <person name="Pilgard A."/>
        </authorList>
    </citation>
    <scope>NUCLEOTIDE SEQUENCE</scope>
    <source>
        <strain evidence="1">FPRL280</strain>
    </source>
</reference>
<dbReference type="AlphaFoldDB" id="A0A8H7NRV5"/>
<protein>
    <submittedName>
        <fullName evidence="1">Uncharacterized protein</fullName>
    </submittedName>
</protein>
<gene>
    <name evidence="1" type="ORF">IEO21_10838</name>
</gene>
<organism evidence="1 2">
    <name type="scientific">Rhodonia placenta</name>
    <dbReference type="NCBI Taxonomy" id="104341"/>
    <lineage>
        <taxon>Eukaryota</taxon>
        <taxon>Fungi</taxon>
        <taxon>Dikarya</taxon>
        <taxon>Basidiomycota</taxon>
        <taxon>Agaricomycotina</taxon>
        <taxon>Agaricomycetes</taxon>
        <taxon>Polyporales</taxon>
        <taxon>Adustoporiaceae</taxon>
        <taxon>Rhodonia</taxon>
    </lineage>
</organism>